<dbReference type="PANTHER" id="PTHR35317">
    <property type="entry name" value="OS04G0629600 PROTEIN"/>
    <property type="match status" value="1"/>
</dbReference>
<accession>A0A6N2AND8</accession>
<dbReference type="EMBL" id="RXGB01010444">
    <property type="protein sequence ID" value="TMW83866.1"/>
    <property type="molecule type" value="Genomic_DNA"/>
</dbReference>
<name>A0A6N2AND8_SOLCI</name>
<organism evidence="1">
    <name type="scientific">Solanum chilense</name>
    <name type="common">Tomato</name>
    <name type="synonym">Lycopersicon chilense</name>
    <dbReference type="NCBI Taxonomy" id="4083"/>
    <lineage>
        <taxon>Eukaryota</taxon>
        <taxon>Viridiplantae</taxon>
        <taxon>Streptophyta</taxon>
        <taxon>Embryophyta</taxon>
        <taxon>Tracheophyta</taxon>
        <taxon>Spermatophyta</taxon>
        <taxon>Magnoliopsida</taxon>
        <taxon>eudicotyledons</taxon>
        <taxon>Gunneridae</taxon>
        <taxon>Pentapetalae</taxon>
        <taxon>asterids</taxon>
        <taxon>lamiids</taxon>
        <taxon>Solanales</taxon>
        <taxon>Solanaceae</taxon>
        <taxon>Solanoideae</taxon>
        <taxon>Solaneae</taxon>
        <taxon>Solanum</taxon>
        <taxon>Solanum subgen. Lycopersicon</taxon>
    </lineage>
</organism>
<sequence>MANLSDLLLTPPVFNVENYQASTIRMTVHLEVLDLCEAVEEDYEVTHFGDNPTVNQIKQHKDNKTRKGKSKACLFSTVSLSILTQITQMKSAAEI</sequence>
<comment type="caution">
    <text evidence="1">The sequence shown here is derived from an EMBL/GenBank/DDBJ whole genome shotgun (WGS) entry which is preliminary data.</text>
</comment>
<evidence type="ECO:0000313" key="1">
    <source>
        <dbReference type="EMBL" id="TMW83866.1"/>
    </source>
</evidence>
<protein>
    <submittedName>
        <fullName evidence="1">Uncharacterized protein</fullName>
    </submittedName>
</protein>
<reference evidence="1" key="1">
    <citation type="submission" date="2019-05" db="EMBL/GenBank/DDBJ databases">
        <title>The de novo reference genome and transcriptome assemblies of the wild tomato species Solanum chilense.</title>
        <authorList>
            <person name="Stam R."/>
            <person name="Nosenko T."/>
            <person name="Hoerger A.C."/>
            <person name="Stephan W."/>
            <person name="Seidel M.A."/>
            <person name="Kuhn J.M.M."/>
            <person name="Haberer G."/>
            <person name="Tellier A."/>
        </authorList>
    </citation>
    <scope>NUCLEOTIDE SEQUENCE</scope>
    <source>
        <tissue evidence="1">Mature leaves</tissue>
    </source>
</reference>
<gene>
    <name evidence="1" type="ORF">EJD97_000579</name>
</gene>
<dbReference type="Pfam" id="PF14223">
    <property type="entry name" value="Retrotran_gag_2"/>
    <property type="match status" value="1"/>
</dbReference>
<dbReference type="AlphaFoldDB" id="A0A6N2AND8"/>
<dbReference type="PANTHER" id="PTHR35317:SF11">
    <property type="entry name" value="CCHC-TYPE DOMAIN-CONTAINING PROTEIN"/>
    <property type="match status" value="1"/>
</dbReference>
<proteinExistence type="predicted"/>